<evidence type="ECO:0000256" key="4">
    <source>
        <dbReference type="ARBA" id="ARBA00022679"/>
    </source>
</evidence>
<evidence type="ECO:0000313" key="15">
    <source>
        <dbReference type="Proteomes" id="UP000011592"/>
    </source>
</evidence>
<evidence type="ECO:0000313" key="14">
    <source>
        <dbReference type="EMBL" id="ELY83778.1"/>
    </source>
</evidence>
<keyword evidence="4" id="KW-0808">Transferase</keyword>
<keyword evidence="11 12" id="KW-0472">Membrane</keyword>
<keyword evidence="7" id="KW-0863">Zinc-finger</keyword>
<evidence type="ECO:0000256" key="11">
    <source>
        <dbReference type="ARBA" id="ARBA00023136"/>
    </source>
</evidence>
<dbReference type="PATRIC" id="fig|1230459.4.peg.203"/>
<dbReference type="GO" id="GO:0061630">
    <property type="term" value="F:ubiquitin protein ligase activity"/>
    <property type="evidence" value="ECO:0007669"/>
    <property type="project" value="UniProtKB-EC"/>
</dbReference>
<evidence type="ECO:0000256" key="9">
    <source>
        <dbReference type="ARBA" id="ARBA00022833"/>
    </source>
</evidence>
<evidence type="ECO:0000256" key="2">
    <source>
        <dbReference type="ARBA" id="ARBA00004141"/>
    </source>
</evidence>
<dbReference type="GO" id="GO:0016020">
    <property type="term" value="C:membrane"/>
    <property type="evidence" value="ECO:0007669"/>
    <property type="project" value="UniProtKB-SubCell"/>
</dbReference>
<comment type="catalytic activity">
    <reaction evidence="1">
        <text>S-ubiquitinyl-[E2 ubiquitin-conjugating enzyme]-L-cysteine + [acceptor protein]-L-lysine = [E2 ubiquitin-conjugating enzyme]-L-cysteine + N(6)-ubiquitinyl-[acceptor protein]-L-lysine.</text>
        <dbReference type="EC" id="2.3.2.27"/>
    </reaction>
</comment>
<gene>
    <name evidence="14" type="ORF">C486_01074</name>
</gene>
<evidence type="ECO:0000256" key="6">
    <source>
        <dbReference type="ARBA" id="ARBA00022723"/>
    </source>
</evidence>
<dbReference type="InterPro" id="IPR022170">
    <property type="entry name" value="MUL1-like"/>
</dbReference>
<evidence type="ECO:0000256" key="1">
    <source>
        <dbReference type="ARBA" id="ARBA00000900"/>
    </source>
</evidence>
<feature type="transmembrane region" description="Helical" evidence="12">
    <location>
        <begin position="24"/>
        <end position="41"/>
    </location>
</feature>
<feature type="domain" description="E3 Ubiquitin ligase MUL1-like" evidence="13">
    <location>
        <begin position="210"/>
        <end position="338"/>
    </location>
</feature>
<feature type="transmembrane region" description="Helical" evidence="12">
    <location>
        <begin position="326"/>
        <end position="348"/>
    </location>
</feature>
<dbReference type="RefSeq" id="WP_008452057.1">
    <property type="nucleotide sequence ID" value="NZ_AOIJ01000030.1"/>
</dbReference>
<dbReference type="EMBL" id="AOIJ01000030">
    <property type="protein sequence ID" value="ELY83778.1"/>
    <property type="molecule type" value="Genomic_DNA"/>
</dbReference>
<evidence type="ECO:0000259" key="13">
    <source>
        <dbReference type="Pfam" id="PF12483"/>
    </source>
</evidence>
<organism evidence="14 15">
    <name type="scientific">Natrinema gari JCM 14663</name>
    <dbReference type="NCBI Taxonomy" id="1230459"/>
    <lineage>
        <taxon>Archaea</taxon>
        <taxon>Methanobacteriati</taxon>
        <taxon>Methanobacteriota</taxon>
        <taxon>Stenosarchaea group</taxon>
        <taxon>Halobacteria</taxon>
        <taxon>Halobacteriales</taxon>
        <taxon>Natrialbaceae</taxon>
        <taxon>Natrinema</taxon>
    </lineage>
</organism>
<comment type="caution">
    <text evidence="14">The sequence shown here is derived from an EMBL/GenBank/DDBJ whole genome shotgun (WGS) entry which is preliminary data.</text>
</comment>
<keyword evidence="15" id="KW-1185">Reference proteome</keyword>
<keyword evidence="6" id="KW-0479">Metal-binding</keyword>
<dbReference type="Proteomes" id="UP000011592">
    <property type="component" value="Unassembled WGS sequence"/>
</dbReference>
<evidence type="ECO:0000256" key="10">
    <source>
        <dbReference type="ARBA" id="ARBA00022989"/>
    </source>
</evidence>
<proteinExistence type="predicted"/>
<evidence type="ECO:0000256" key="5">
    <source>
        <dbReference type="ARBA" id="ARBA00022692"/>
    </source>
</evidence>
<keyword evidence="5 12" id="KW-0812">Transmembrane</keyword>
<name>L9ZF00_9EURY</name>
<dbReference type="EC" id="2.3.2.27" evidence="3"/>
<protein>
    <recommendedName>
        <fullName evidence="3">RING-type E3 ubiquitin transferase</fullName>
        <ecNumber evidence="3">2.3.2.27</ecNumber>
    </recommendedName>
</protein>
<reference evidence="14 15" key="1">
    <citation type="journal article" date="2014" name="PLoS Genet.">
        <title>Phylogenetically driven sequencing of extremely halophilic archaea reveals strategies for static and dynamic osmo-response.</title>
        <authorList>
            <person name="Becker E.A."/>
            <person name="Seitzer P.M."/>
            <person name="Tritt A."/>
            <person name="Larsen D."/>
            <person name="Krusor M."/>
            <person name="Yao A.I."/>
            <person name="Wu D."/>
            <person name="Madern D."/>
            <person name="Eisen J.A."/>
            <person name="Darling A.E."/>
            <person name="Facciotti M.T."/>
        </authorList>
    </citation>
    <scope>NUCLEOTIDE SEQUENCE [LARGE SCALE GENOMIC DNA]</scope>
    <source>
        <strain evidence="14 15">JCM 14663</strain>
    </source>
</reference>
<dbReference type="GO" id="GO:0016567">
    <property type="term" value="P:protein ubiquitination"/>
    <property type="evidence" value="ECO:0007669"/>
    <property type="project" value="InterPro"/>
</dbReference>
<evidence type="ECO:0000256" key="8">
    <source>
        <dbReference type="ARBA" id="ARBA00022786"/>
    </source>
</evidence>
<dbReference type="Pfam" id="PF12483">
    <property type="entry name" value="GIDE"/>
    <property type="match status" value="1"/>
</dbReference>
<feature type="transmembrane region" description="Helical" evidence="12">
    <location>
        <begin position="62"/>
        <end position="86"/>
    </location>
</feature>
<evidence type="ECO:0000256" key="3">
    <source>
        <dbReference type="ARBA" id="ARBA00012483"/>
    </source>
</evidence>
<evidence type="ECO:0000256" key="12">
    <source>
        <dbReference type="SAM" id="Phobius"/>
    </source>
</evidence>
<dbReference type="AlphaFoldDB" id="L9ZF00"/>
<keyword evidence="10 12" id="KW-1133">Transmembrane helix</keyword>
<accession>L9ZF00</accession>
<comment type="subcellular location">
    <subcellularLocation>
        <location evidence="2">Membrane</location>
        <topology evidence="2">Multi-pass membrane protein</topology>
    </subcellularLocation>
</comment>
<evidence type="ECO:0000256" key="7">
    <source>
        <dbReference type="ARBA" id="ARBA00022771"/>
    </source>
</evidence>
<dbReference type="GO" id="GO:0008270">
    <property type="term" value="F:zinc ion binding"/>
    <property type="evidence" value="ECO:0007669"/>
    <property type="project" value="UniProtKB-KW"/>
</dbReference>
<sequence length="353" mass="37031">MASLTASAIGTVTAAAISGLDLVVLLGLLHVWGLVVGIDAANDNVLSGLDWARRRFHVGTRLYALLMLGATVVVWLPFAVGSYPFFGAGPVGGSQRVIVPIAVGGLLVGSGWYFLGGLLTTLRSYVSLRRATVTDAGAVEGGLVAVSGRVAPLREPLEAPLTGCDAVWYQLTVTTLRSADDEDWPGGAADSLLRSVMTYSTDPPRLLADRRTPFAIETDTGRVVVDPTAAAACRLERTASRRIAADERPPEPLASRLREAADFEISDRDRCYREGALAVGETATVLGVVDSADGKGSIAATDDWRTDFIVASGSTREVARALRETISGCALAAVVLIGSGTALLWWFAGHGLP</sequence>
<keyword evidence="8" id="KW-0833">Ubl conjugation pathway</keyword>
<keyword evidence="9" id="KW-0862">Zinc</keyword>
<feature type="transmembrane region" description="Helical" evidence="12">
    <location>
        <begin position="98"/>
        <end position="120"/>
    </location>
</feature>